<evidence type="ECO:0000256" key="5">
    <source>
        <dbReference type="ARBA" id="ARBA00011973"/>
    </source>
</evidence>
<reference evidence="12" key="1">
    <citation type="journal article" date="2019" name="Int. J. Syst. Evol. Microbiol.">
        <title>The Global Catalogue of Microorganisms (GCM) 10K type strain sequencing project: providing services to taxonomists for standard genome sequencing and annotation.</title>
        <authorList>
            <consortium name="The Broad Institute Genomics Platform"/>
            <consortium name="The Broad Institute Genome Sequencing Center for Infectious Disease"/>
            <person name="Wu L."/>
            <person name="Ma J."/>
        </authorList>
    </citation>
    <scope>NUCLEOTIDE SEQUENCE [LARGE SCALE GENOMIC DNA]</scope>
    <source>
        <strain evidence="12">JCM 13002</strain>
    </source>
</reference>
<dbReference type="PANTHER" id="PTHR48080">
    <property type="entry name" value="D-GALACTONATE DEHYDRATASE-RELATED"/>
    <property type="match status" value="1"/>
</dbReference>
<gene>
    <name evidence="11" type="ORF">GCM10009663_40520</name>
</gene>
<feature type="compositionally biased region" description="Basic and acidic residues" evidence="9">
    <location>
        <begin position="7"/>
        <end position="18"/>
    </location>
</feature>
<dbReference type="Gene3D" id="3.20.20.120">
    <property type="entry name" value="Enolase-like C-terminal domain"/>
    <property type="match status" value="1"/>
</dbReference>
<comment type="caution">
    <text evidence="11">The sequence shown here is derived from an EMBL/GenBank/DDBJ whole genome shotgun (WGS) entry which is preliminary data.</text>
</comment>
<dbReference type="SUPFAM" id="SSF54826">
    <property type="entry name" value="Enolase N-terminal domain-like"/>
    <property type="match status" value="1"/>
</dbReference>
<accession>A0ABP4E8N5</accession>
<evidence type="ECO:0000256" key="9">
    <source>
        <dbReference type="SAM" id="MobiDB-lite"/>
    </source>
</evidence>
<evidence type="ECO:0000256" key="2">
    <source>
        <dbReference type="ARBA" id="ARBA00001946"/>
    </source>
</evidence>
<comment type="similarity">
    <text evidence="4">Belongs to the mandelate racemase/muconate lactonizing enzyme family. GlucD subfamily.</text>
</comment>
<evidence type="ECO:0000256" key="4">
    <source>
        <dbReference type="ARBA" id="ARBA00009938"/>
    </source>
</evidence>
<dbReference type="CDD" id="cd03323">
    <property type="entry name" value="D-glucarate_dehydratase"/>
    <property type="match status" value="1"/>
</dbReference>
<protein>
    <recommendedName>
        <fullName evidence="5">glucarate dehydratase</fullName>
        <ecNumber evidence="5">4.2.1.40</ecNumber>
    </recommendedName>
</protein>
<evidence type="ECO:0000259" key="10">
    <source>
        <dbReference type="SMART" id="SM00922"/>
    </source>
</evidence>
<dbReference type="InterPro" id="IPR036849">
    <property type="entry name" value="Enolase-like_C_sf"/>
</dbReference>
<evidence type="ECO:0000256" key="6">
    <source>
        <dbReference type="ARBA" id="ARBA00022723"/>
    </source>
</evidence>
<evidence type="ECO:0000313" key="11">
    <source>
        <dbReference type="EMBL" id="GAA1092686.1"/>
    </source>
</evidence>
<dbReference type="InterPro" id="IPR029017">
    <property type="entry name" value="Enolase-like_N"/>
</dbReference>
<name>A0ABP4E8N5_9ACTN</name>
<feature type="domain" description="Mandelate racemase/muconate lactonizing enzyme C-terminal" evidence="10">
    <location>
        <begin position="196"/>
        <end position="289"/>
    </location>
</feature>
<dbReference type="InterPro" id="IPR034593">
    <property type="entry name" value="DgoD-like"/>
</dbReference>
<dbReference type="Gene3D" id="3.30.390.10">
    <property type="entry name" value="Enolase-like, N-terminal domain"/>
    <property type="match status" value="1"/>
</dbReference>
<evidence type="ECO:0000256" key="3">
    <source>
        <dbReference type="ARBA" id="ARBA00005183"/>
    </source>
</evidence>
<keyword evidence="7" id="KW-0460">Magnesium</keyword>
<keyword evidence="8" id="KW-0456">Lyase</keyword>
<dbReference type="PANTHER" id="PTHR48080:SF4">
    <property type="entry name" value="GLUCARATE DEHYDRATASE"/>
    <property type="match status" value="1"/>
</dbReference>
<dbReference type="EC" id="4.2.1.40" evidence="5"/>
<evidence type="ECO:0000313" key="12">
    <source>
        <dbReference type="Proteomes" id="UP001499987"/>
    </source>
</evidence>
<sequence>MTAARPDPAHPSESRHPSESPNPPGPPELRITAVTVTPVAFHEPPLLNAVGVHEPYALRAVVEVATDQGLTGLGETTADEGHLDRLHTAAAAVTGLPVHALGRLRARVAAALGGRTGSDRHGLTGPITAASMVDRVFSPLEVACLDIQGRAAGRPVSDLLGGRVRDAVPYSAYLFHKWAGHPGGPPDDWGEAVDTAGILAQARRLVDTYGFTALKLKGGVRPPHEEVETVLALHEAFPGLPLRLDPNAAWTVDTALDTARRLEGVLEYLEDPTPGLDGMAEVAGGTAIPLATNMCVTAFEHLPLAVARRSARIVLADHHYWGGLHRSRLLAGICDTFGLGLSMHSNAHLGISLAAMTHLAAASPELTHACDTHWPWRSEDVIEPGALTLADGAVRVPTGPGLGVELDRDALARLHEQYLTCGLRTRDDTGYRRRTDPSYRRRIPRW</sequence>
<comment type="catalytic activity">
    <reaction evidence="1">
        <text>D-glucarate = 5-dehydro-4-deoxy-D-glucarate + H2O</text>
        <dbReference type="Rhea" id="RHEA:14573"/>
        <dbReference type="ChEBI" id="CHEBI:15377"/>
        <dbReference type="ChEBI" id="CHEBI:30612"/>
        <dbReference type="ChEBI" id="CHEBI:42819"/>
        <dbReference type="EC" id="4.2.1.40"/>
    </reaction>
</comment>
<organism evidence="11 12">
    <name type="scientific">Kitasatospora arboriphila</name>
    <dbReference type="NCBI Taxonomy" id="258052"/>
    <lineage>
        <taxon>Bacteria</taxon>
        <taxon>Bacillati</taxon>
        <taxon>Actinomycetota</taxon>
        <taxon>Actinomycetes</taxon>
        <taxon>Kitasatosporales</taxon>
        <taxon>Streptomycetaceae</taxon>
        <taxon>Kitasatospora</taxon>
    </lineage>
</organism>
<keyword evidence="12" id="KW-1185">Reference proteome</keyword>
<dbReference type="SFLD" id="SFLDS00001">
    <property type="entry name" value="Enolase"/>
    <property type="match status" value="1"/>
</dbReference>
<evidence type="ECO:0000256" key="1">
    <source>
        <dbReference type="ARBA" id="ARBA00001426"/>
    </source>
</evidence>
<keyword evidence="6" id="KW-0479">Metal-binding</keyword>
<dbReference type="EMBL" id="BAAALD010000038">
    <property type="protein sequence ID" value="GAA1092686.1"/>
    <property type="molecule type" value="Genomic_DNA"/>
</dbReference>
<feature type="region of interest" description="Disordered" evidence="9">
    <location>
        <begin position="1"/>
        <end position="28"/>
    </location>
</feature>
<comment type="pathway">
    <text evidence="3">Carbohydrate acid metabolism; D-glucarate degradation; 2,5-dioxopentanoate from D-glucarate: step 1/2.</text>
</comment>
<dbReference type="InterPro" id="IPR013341">
    <property type="entry name" value="Mandelate_racemase_N_dom"/>
</dbReference>
<dbReference type="SMART" id="SM00922">
    <property type="entry name" value="MR_MLE"/>
    <property type="match status" value="1"/>
</dbReference>
<proteinExistence type="inferred from homology"/>
<dbReference type="Proteomes" id="UP001499987">
    <property type="component" value="Unassembled WGS sequence"/>
</dbReference>
<dbReference type="SUPFAM" id="SSF51604">
    <property type="entry name" value="Enolase C-terminal domain-like"/>
    <property type="match status" value="1"/>
</dbReference>
<dbReference type="InterPro" id="IPR034598">
    <property type="entry name" value="GlucD-like"/>
</dbReference>
<dbReference type="Pfam" id="PF02746">
    <property type="entry name" value="MR_MLE_N"/>
    <property type="match status" value="1"/>
</dbReference>
<dbReference type="InterPro" id="IPR013342">
    <property type="entry name" value="Mandelate_racemase_C"/>
</dbReference>
<comment type="cofactor">
    <cofactor evidence="2">
        <name>Mg(2+)</name>
        <dbReference type="ChEBI" id="CHEBI:18420"/>
    </cofactor>
</comment>
<evidence type="ECO:0000256" key="8">
    <source>
        <dbReference type="ARBA" id="ARBA00023239"/>
    </source>
</evidence>
<evidence type="ECO:0000256" key="7">
    <source>
        <dbReference type="ARBA" id="ARBA00022842"/>
    </source>
</evidence>
<dbReference type="InterPro" id="IPR029065">
    <property type="entry name" value="Enolase_C-like"/>
</dbReference>
<dbReference type="SFLD" id="SFLDG00055">
    <property type="entry name" value="glucarate_dehydratase"/>
    <property type="match status" value="1"/>
</dbReference>
<dbReference type="Pfam" id="PF13378">
    <property type="entry name" value="MR_MLE_C"/>
    <property type="match status" value="1"/>
</dbReference>